<sequence length="215" mass="23606">MSGRKREASRSRKPACVLCGRADVDPDICGYLCATRGVHAHEFCLKFAMGIDDQGPVTTGIVQPPLSDVRRVVRAAKNKKCFVCGDFGATIRCAKAYCRRKFHLPCATDGECVTEFFGSCRSFCGKHRPQQTSEAAPAQGTNCTICLEPVGDGLSYHTMLCPVCKQAWFHRGCIQRYALSAGIMQFKCPVCAEQTAFSMEMITMGLQIPVRLVSF</sequence>
<feature type="domain" description="RING-type" evidence="5">
    <location>
        <begin position="143"/>
        <end position="191"/>
    </location>
</feature>
<dbReference type="PROSITE" id="PS50089">
    <property type="entry name" value="ZF_RING_2"/>
    <property type="match status" value="1"/>
</dbReference>
<gene>
    <name evidence="7" type="ORF">ASZ78_004643</name>
</gene>
<dbReference type="InterPro" id="IPR019786">
    <property type="entry name" value="Zinc_finger_PHD-type_CS"/>
</dbReference>
<evidence type="ECO:0008006" key="9">
    <source>
        <dbReference type="Google" id="ProtNLM"/>
    </source>
</evidence>
<dbReference type="OrthoDB" id="9119848at2759"/>
<evidence type="ECO:0000256" key="2">
    <source>
        <dbReference type="ARBA" id="ARBA00022771"/>
    </source>
</evidence>
<dbReference type="InterPro" id="IPR034732">
    <property type="entry name" value="EPHD"/>
</dbReference>
<evidence type="ECO:0000313" key="7">
    <source>
        <dbReference type="EMBL" id="OXB51613.1"/>
    </source>
</evidence>
<keyword evidence="8" id="KW-1185">Reference proteome</keyword>
<dbReference type="EMBL" id="MCFN01011149">
    <property type="protein sequence ID" value="OXB51613.1"/>
    <property type="molecule type" value="Genomic_DNA"/>
</dbReference>
<dbReference type="GO" id="GO:0008270">
    <property type="term" value="F:zinc ion binding"/>
    <property type="evidence" value="ECO:0007669"/>
    <property type="project" value="UniProtKB-KW"/>
</dbReference>
<organism evidence="7 8">
    <name type="scientific">Callipepla squamata</name>
    <name type="common">Scaled quail</name>
    <dbReference type="NCBI Taxonomy" id="9009"/>
    <lineage>
        <taxon>Eukaryota</taxon>
        <taxon>Metazoa</taxon>
        <taxon>Chordata</taxon>
        <taxon>Craniata</taxon>
        <taxon>Vertebrata</taxon>
        <taxon>Euteleostomi</taxon>
        <taxon>Archelosauria</taxon>
        <taxon>Archosauria</taxon>
        <taxon>Dinosauria</taxon>
        <taxon>Saurischia</taxon>
        <taxon>Theropoda</taxon>
        <taxon>Coelurosauria</taxon>
        <taxon>Aves</taxon>
        <taxon>Neognathae</taxon>
        <taxon>Galloanserae</taxon>
        <taxon>Galliformes</taxon>
        <taxon>Odontophoridae</taxon>
        <taxon>Callipepla</taxon>
    </lineage>
</organism>
<dbReference type="InterPro" id="IPR001965">
    <property type="entry name" value="Znf_PHD"/>
</dbReference>
<dbReference type="InterPro" id="IPR001841">
    <property type="entry name" value="Znf_RING"/>
</dbReference>
<dbReference type="AlphaFoldDB" id="A0A226M8N5"/>
<evidence type="ECO:0000256" key="1">
    <source>
        <dbReference type="ARBA" id="ARBA00022723"/>
    </source>
</evidence>
<keyword evidence="2 4" id="KW-0863">Zinc-finger</keyword>
<dbReference type="InterPro" id="IPR011011">
    <property type="entry name" value="Znf_FYVE_PHD"/>
</dbReference>
<dbReference type="InterPro" id="IPR051188">
    <property type="entry name" value="PHD-type_Zinc_Finger"/>
</dbReference>
<evidence type="ECO:0000259" key="6">
    <source>
        <dbReference type="PROSITE" id="PS51805"/>
    </source>
</evidence>
<dbReference type="STRING" id="9009.A0A226M8N5"/>
<dbReference type="InterPro" id="IPR013083">
    <property type="entry name" value="Znf_RING/FYVE/PHD"/>
</dbReference>
<feature type="domain" description="PHD-type" evidence="6">
    <location>
        <begin position="13"/>
        <end position="128"/>
    </location>
</feature>
<evidence type="ECO:0000256" key="4">
    <source>
        <dbReference type="PROSITE-ProRule" id="PRU00175"/>
    </source>
</evidence>
<dbReference type="PROSITE" id="PS51805">
    <property type="entry name" value="EPHD"/>
    <property type="match status" value="1"/>
</dbReference>
<proteinExistence type="predicted"/>
<keyword evidence="3" id="KW-0862">Zinc</keyword>
<dbReference type="Pfam" id="PF13771">
    <property type="entry name" value="zf-HC5HC2H"/>
    <property type="match status" value="1"/>
</dbReference>
<evidence type="ECO:0000313" key="8">
    <source>
        <dbReference type="Proteomes" id="UP000198323"/>
    </source>
</evidence>
<dbReference type="Gene3D" id="3.30.40.10">
    <property type="entry name" value="Zinc/RING finger domain, C3HC4 (zinc finger)"/>
    <property type="match status" value="2"/>
</dbReference>
<dbReference type="SUPFAM" id="SSF57903">
    <property type="entry name" value="FYVE/PHD zinc finger"/>
    <property type="match status" value="1"/>
</dbReference>
<evidence type="ECO:0000259" key="5">
    <source>
        <dbReference type="PROSITE" id="PS50089"/>
    </source>
</evidence>
<dbReference type="SMART" id="SM00249">
    <property type="entry name" value="PHD"/>
    <property type="match status" value="2"/>
</dbReference>
<accession>A0A226M8N5</accession>
<dbReference type="PROSITE" id="PS01359">
    <property type="entry name" value="ZF_PHD_1"/>
    <property type="match status" value="1"/>
</dbReference>
<keyword evidence="1" id="KW-0479">Metal-binding</keyword>
<comment type="caution">
    <text evidence="7">The sequence shown here is derived from an EMBL/GenBank/DDBJ whole genome shotgun (WGS) entry which is preliminary data.</text>
</comment>
<dbReference type="PANTHER" id="PTHR12420">
    <property type="entry name" value="PHD FINGER PROTEIN"/>
    <property type="match status" value="1"/>
</dbReference>
<name>A0A226M8N5_CALSU</name>
<dbReference type="GO" id="GO:0005634">
    <property type="term" value="C:nucleus"/>
    <property type="evidence" value="ECO:0007669"/>
    <property type="project" value="TreeGrafter"/>
</dbReference>
<evidence type="ECO:0000256" key="3">
    <source>
        <dbReference type="ARBA" id="ARBA00022833"/>
    </source>
</evidence>
<protein>
    <recommendedName>
        <fullName evidence="9">PHD-type domain-containing protein</fullName>
    </recommendedName>
</protein>
<dbReference type="PANTHER" id="PTHR12420:SF47">
    <property type="entry name" value="PHD FINGER PROTEIN 7"/>
    <property type="match status" value="1"/>
</dbReference>
<dbReference type="Proteomes" id="UP000198323">
    <property type="component" value="Unassembled WGS sequence"/>
</dbReference>
<reference evidence="7 8" key="1">
    <citation type="submission" date="2016-07" db="EMBL/GenBank/DDBJ databases">
        <title>Disparate Historic Effective Population Sizes Predicted by Modern Levels of Genome Diversity for the Scaled Quail (Callipepla squamata) and the Northern Bobwhite (Colinus virginianus): Inferences from First and Second Generation Draft Genome Assemblies for Sympatric New World Quail.</title>
        <authorList>
            <person name="Oldeschulte D.L."/>
            <person name="Halley Y.A."/>
            <person name="Bhattarai E.K."/>
            <person name="Brashear W.A."/>
            <person name="Hill J."/>
            <person name="Metz R.P."/>
            <person name="Johnson C.D."/>
            <person name="Rollins D."/>
            <person name="Peterson M.J."/>
            <person name="Bickhart D.M."/>
            <person name="Decker J.E."/>
            <person name="Seabury C.M."/>
        </authorList>
    </citation>
    <scope>NUCLEOTIDE SEQUENCE [LARGE SCALE GENOMIC DNA]</scope>
    <source>
        <strain evidence="7 8">Texas</strain>
        <tissue evidence="7">Leg muscle</tissue>
    </source>
</reference>